<dbReference type="STRING" id="756272.Plabr_4501"/>
<keyword evidence="1" id="KW-0732">Signal</keyword>
<dbReference type="AlphaFoldDB" id="F0SM93"/>
<evidence type="ECO:0008006" key="4">
    <source>
        <dbReference type="Google" id="ProtNLM"/>
    </source>
</evidence>
<dbReference type="Proteomes" id="UP000006860">
    <property type="component" value="Chromosome"/>
</dbReference>
<dbReference type="RefSeq" id="WP_013630777.1">
    <property type="nucleotide sequence ID" value="NC_015174.1"/>
</dbReference>
<dbReference type="HOGENOM" id="CLU_054377_0_0_0"/>
<evidence type="ECO:0000313" key="3">
    <source>
        <dbReference type="Proteomes" id="UP000006860"/>
    </source>
</evidence>
<dbReference type="eggNOG" id="ENOG5030I9V">
    <property type="taxonomic scope" value="Bacteria"/>
</dbReference>
<dbReference type="OrthoDB" id="9815249at2"/>
<accession>F0SM93</accession>
<dbReference type="KEGG" id="pbs:Plabr_4501"/>
<feature type="signal peptide" evidence="1">
    <location>
        <begin position="1"/>
        <end position="24"/>
    </location>
</feature>
<sequence>MFTVRRSLFAATVLIGISSTVLEAASPPDINPLLKEGKIGEAHQQLSEFVKTGKNNDEAEFALGFVELLQAVETLSQDLYRYGLRTSTRQMPMLRLPIPANPQPEKIDHKIWVGIRQRLIDNLAKAATTLEGVTDETVKIEIPVGEIRLDLNGDGKAEENETFWVIFSRISGLRQELTDEQKQFSIAFDAADVDWMIGYTHVVRGMMETWLGYDSSESFRYAGHILFQGAEPPFPELGEGKLTDSLSTDLFADGVASIHVMNCPVADAERLKRARQHFLSVIERSRESWKHCVAEVDDDKEWVPNAKQTSVVPQRVTQEQIDAWLAVLDHGEAVLNGELLIPHFRVNNGMGINIKRVFEEPRRFDLILWIHGAGAVPFLEEGKVLKQADSNQLMRTFRGQFFTFAIWFN</sequence>
<name>F0SM93_RUBBR</name>
<evidence type="ECO:0000256" key="1">
    <source>
        <dbReference type="SAM" id="SignalP"/>
    </source>
</evidence>
<gene>
    <name evidence="2" type="ordered locus">Plabr_4501</name>
</gene>
<feature type="chain" id="PRO_5003260690" description="Secreted protein" evidence="1">
    <location>
        <begin position="25"/>
        <end position="409"/>
    </location>
</feature>
<evidence type="ECO:0000313" key="2">
    <source>
        <dbReference type="EMBL" id="ADY62072.1"/>
    </source>
</evidence>
<keyword evidence="3" id="KW-1185">Reference proteome</keyword>
<organism evidence="2 3">
    <name type="scientific">Rubinisphaera brasiliensis (strain ATCC 49424 / DSM 5305 / JCM 21570 / IAM 15109 / NBRC 103401 / IFAM 1448)</name>
    <name type="common">Planctomyces brasiliensis</name>
    <dbReference type="NCBI Taxonomy" id="756272"/>
    <lineage>
        <taxon>Bacteria</taxon>
        <taxon>Pseudomonadati</taxon>
        <taxon>Planctomycetota</taxon>
        <taxon>Planctomycetia</taxon>
        <taxon>Planctomycetales</taxon>
        <taxon>Planctomycetaceae</taxon>
        <taxon>Rubinisphaera</taxon>
    </lineage>
</organism>
<reference evidence="3" key="1">
    <citation type="submission" date="2011-02" db="EMBL/GenBank/DDBJ databases">
        <title>The complete genome of Planctomyces brasiliensis DSM 5305.</title>
        <authorList>
            <person name="Lucas S."/>
            <person name="Copeland A."/>
            <person name="Lapidus A."/>
            <person name="Bruce D."/>
            <person name="Goodwin L."/>
            <person name="Pitluck S."/>
            <person name="Kyrpides N."/>
            <person name="Mavromatis K."/>
            <person name="Pagani I."/>
            <person name="Ivanova N."/>
            <person name="Ovchinnikova G."/>
            <person name="Lu M."/>
            <person name="Detter J.C."/>
            <person name="Han C."/>
            <person name="Land M."/>
            <person name="Hauser L."/>
            <person name="Markowitz V."/>
            <person name="Cheng J.-F."/>
            <person name="Hugenholtz P."/>
            <person name="Woyke T."/>
            <person name="Wu D."/>
            <person name="Tindall B."/>
            <person name="Pomrenke H.G."/>
            <person name="Brambilla E."/>
            <person name="Klenk H.-P."/>
            <person name="Eisen J.A."/>
        </authorList>
    </citation>
    <scope>NUCLEOTIDE SEQUENCE [LARGE SCALE GENOMIC DNA]</scope>
    <source>
        <strain evidence="3">ATCC 49424 / DSM 5305 / JCM 21570 / NBRC 103401 / IFAM 1448</strain>
    </source>
</reference>
<dbReference type="EMBL" id="CP002546">
    <property type="protein sequence ID" value="ADY62072.1"/>
    <property type="molecule type" value="Genomic_DNA"/>
</dbReference>
<proteinExistence type="predicted"/>
<protein>
    <recommendedName>
        <fullName evidence="4">Secreted protein</fullName>
    </recommendedName>
</protein>